<name>A0ACB0F2X0_RANTA</name>
<evidence type="ECO:0000313" key="2">
    <source>
        <dbReference type="Proteomes" id="UP001162501"/>
    </source>
</evidence>
<organism evidence="1 2">
    <name type="scientific">Rangifer tarandus platyrhynchus</name>
    <name type="common">Svalbard reindeer</name>
    <dbReference type="NCBI Taxonomy" id="3082113"/>
    <lineage>
        <taxon>Eukaryota</taxon>
        <taxon>Metazoa</taxon>
        <taxon>Chordata</taxon>
        <taxon>Craniata</taxon>
        <taxon>Vertebrata</taxon>
        <taxon>Euteleostomi</taxon>
        <taxon>Mammalia</taxon>
        <taxon>Eutheria</taxon>
        <taxon>Laurasiatheria</taxon>
        <taxon>Artiodactyla</taxon>
        <taxon>Ruminantia</taxon>
        <taxon>Pecora</taxon>
        <taxon>Cervidae</taxon>
        <taxon>Odocoileinae</taxon>
        <taxon>Rangifer</taxon>
    </lineage>
</organism>
<gene>
    <name evidence="1" type="ORF">MRATA1EN3_LOCUS18235</name>
</gene>
<evidence type="ECO:0000313" key="1">
    <source>
        <dbReference type="EMBL" id="CAI9707022.1"/>
    </source>
</evidence>
<dbReference type="EMBL" id="OX596087">
    <property type="protein sequence ID" value="CAI9707022.1"/>
    <property type="molecule type" value="Genomic_DNA"/>
</dbReference>
<dbReference type="Proteomes" id="UP001162501">
    <property type="component" value="Chromosome 3"/>
</dbReference>
<proteinExistence type="predicted"/>
<accession>A0ACB0F2X0</accession>
<sequence>MKGCKEQSPGVLLQMLDLGGSHQLLGVPRLTPVGGALEPRPPEEVPRGGWWGCLALTGAGGRPMSGVGHRAAGHLSQLHRQIHVVEGPGCLEPDRRENPSGAGAPWTLNWAPTACIRGETGPGNPHPALTSTRL</sequence>
<reference evidence="1" key="1">
    <citation type="submission" date="2023-05" db="EMBL/GenBank/DDBJ databases">
        <authorList>
            <consortium name="ELIXIR-Norway"/>
        </authorList>
    </citation>
    <scope>NUCLEOTIDE SEQUENCE</scope>
</reference>
<protein>
    <submittedName>
        <fullName evidence="1">Uncharacterized protein</fullName>
    </submittedName>
</protein>